<dbReference type="RefSeq" id="WP_065969192.1">
    <property type="nucleotide sequence ID" value="NZ_CP080624.1"/>
</dbReference>
<dbReference type="AlphaFoldDB" id="A0A1C2G3G0"/>
<evidence type="ECO:0000313" key="1">
    <source>
        <dbReference type="EMBL" id="RCN56408.1"/>
    </source>
</evidence>
<evidence type="ECO:0000313" key="2">
    <source>
        <dbReference type="Proteomes" id="UP000253250"/>
    </source>
</evidence>
<dbReference type="PANTHER" id="PTHR31891:SF1">
    <property type="entry name" value="FORMAMIDASE C869.04-RELATED"/>
    <property type="match status" value="1"/>
</dbReference>
<dbReference type="OrthoDB" id="9785236at2"/>
<protein>
    <submittedName>
        <fullName evidence="1">Formamidase</fullName>
    </submittedName>
</protein>
<organism evidence="1 2">
    <name type="scientific">Acidiferrobacter thiooxydans</name>
    <dbReference type="NCBI Taxonomy" id="163359"/>
    <lineage>
        <taxon>Bacteria</taxon>
        <taxon>Pseudomonadati</taxon>
        <taxon>Pseudomonadota</taxon>
        <taxon>Gammaproteobacteria</taxon>
        <taxon>Acidiferrobacterales</taxon>
        <taxon>Acidiferrobacteraceae</taxon>
        <taxon>Acidiferrobacter</taxon>
    </lineage>
</organism>
<dbReference type="PANTHER" id="PTHR31891">
    <property type="entry name" value="FORMAMIDASE C869.04-RELATED"/>
    <property type="match status" value="1"/>
</dbReference>
<dbReference type="Pfam" id="PF03069">
    <property type="entry name" value="FmdA_AmdA"/>
    <property type="match status" value="2"/>
</dbReference>
<sequence>MLYRVEATPETVHWGYFDASLRPVQIVKSGDIIAMEAITHHAGDAPRLMMDEKVERIFHGVPIEDRNPGVHIMTGPIYVEGAKAGDMLQVEFLWMDVRNAYGSNYSAPWGYLYEETNRRERVTIYRADAANMFARAIYAYDYPDQYSYPGKIVTESACRHDVACRGISVPLAPHLGTAGVAPDVAGRVSTIPPGAHGGNIDNWRIGAGARMFYPVFVDGALFSVGDPHISQGDGELNGTAIEASLNVGVRVHVRKDFYFPTPLLETAQEWVVHGFDEDLNGAMRTTALDTLRFLTDIKRLSQGDAYSLASVACNFGVTQVVDGRKGMHAIIPKALFREDLLNLS</sequence>
<dbReference type="Gene3D" id="2.60.120.580">
    <property type="entry name" value="Acetamidase/Formamidase-like domains"/>
    <property type="match status" value="2"/>
</dbReference>
<keyword evidence="2" id="KW-1185">Reference proteome</keyword>
<dbReference type="Proteomes" id="UP000253250">
    <property type="component" value="Unassembled WGS sequence"/>
</dbReference>
<dbReference type="GO" id="GO:0016811">
    <property type="term" value="F:hydrolase activity, acting on carbon-nitrogen (but not peptide) bonds, in linear amides"/>
    <property type="evidence" value="ECO:0007669"/>
    <property type="project" value="InterPro"/>
</dbReference>
<dbReference type="STRING" id="163359.A9R16_08810"/>
<dbReference type="EMBL" id="PSYR01000002">
    <property type="protein sequence ID" value="RCN56408.1"/>
    <property type="molecule type" value="Genomic_DNA"/>
</dbReference>
<reference evidence="1 2" key="1">
    <citation type="submission" date="2018-02" db="EMBL/GenBank/DDBJ databases">
        <title>Insights into the biology of acidophilic members of the Acidiferrobacteraceae family derived from comparative genomic analyses.</title>
        <authorList>
            <person name="Issotta F."/>
            <person name="Thyssen C."/>
            <person name="Mena C."/>
            <person name="Moya A."/>
            <person name="Bellenberg S."/>
            <person name="Sproer C."/>
            <person name="Covarrubias P.C."/>
            <person name="Sand W."/>
            <person name="Quatrini R."/>
            <person name="Vera M."/>
        </authorList>
    </citation>
    <scope>NUCLEOTIDE SEQUENCE [LARGE SCALE GENOMIC DNA]</scope>
    <source>
        <strain evidence="2">m-1</strain>
    </source>
</reference>
<dbReference type="Gene3D" id="3.10.28.20">
    <property type="entry name" value="Acetamidase/Formamidase-like domains"/>
    <property type="match status" value="1"/>
</dbReference>
<accession>A0A1C2G3G0</accession>
<name>A0A1C2G3G0_9GAMM</name>
<dbReference type="SUPFAM" id="SSF141130">
    <property type="entry name" value="Acetamidase/Formamidase-like"/>
    <property type="match status" value="1"/>
</dbReference>
<proteinExistence type="predicted"/>
<comment type="caution">
    <text evidence="1">The sequence shown here is derived from an EMBL/GenBank/DDBJ whole genome shotgun (WGS) entry which is preliminary data.</text>
</comment>
<dbReference type="InterPro" id="IPR004304">
    <property type="entry name" value="FmdA_AmdA"/>
</dbReference>
<gene>
    <name evidence="1" type="ORF">C4900_11325</name>
</gene>